<reference evidence="1" key="1">
    <citation type="submission" date="2023-07" db="EMBL/GenBank/DDBJ databases">
        <title>WGS assembly of Phaseolus vulgaris.</title>
        <authorList>
            <person name="Schmutz J."/>
            <person name="Mcclean P."/>
            <person name="Shu S."/>
            <person name="Cregan P."/>
            <person name="Rokhsar D."/>
            <person name="Jackson S."/>
        </authorList>
    </citation>
    <scope>NUCLEOTIDE SEQUENCE</scope>
</reference>
<protein>
    <submittedName>
        <fullName evidence="1">Uncharacterized protein</fullName>
    </submittedName>
</protein>
<gene>
    <name evidence="1" type="ORF">PHAVU_L001613</name>
</gene>
<sequence>MEMLLKNPLYTNPEPCQHLAEYKLKHGFSGYKAIQKLLVTSSIGKTSVKKPNTKSEAGHAVFVDIERAELYCGVCCDQLYDPDFDQVVMSKHSMGVASGATGNESIGQRLIKRRRLVSGVGLNFQKSKCGVSTKDVRAKSCYPMGLRGLNNLGSTCFMNSVLQVLLHAPPVRDYFLSGGHRWEACHRRRTTDLMCLLCEVNAIFSAVYSGDQNPYTPAQFLYRCYP</sequence>
<keyword evidence="2" id="KW-1185">Reference proteome</keyword>
<dbReference type="EMBL" id="MU968093">
    <property type="protein sequence ID" value="KAK6645689.1"/>
    <property type="molecule type" value="Genomic_DNA"/>
</dbReference>
<proteinExistence type="predicted"/>
<evidence type="ECO:0000313" key="1">
    <source>
        <dbReference type="EMBL" id="KAK6645689.1"/>
    </source>
</evidence>
<evidence type="ECO:0000313" key="2">
    <source>
        <dbReference type="Proteomes" id="UP000000226"/>
    </source>
</evidence>
<dbReference type="Proteomes" id="UP000000226">
    <property type="component" value="Unassembled WGS sequence"/>
</dbReference>
<comment type="caution">
    <text evidence="1">The sequence shown here is derived from an EMBL/GenBank/DDBJ whole genome shotgun (WGS) entry which is preliminary data.</text>
</comment>
<accession>A0ACC3P0M3</accession>
<name>A0ACC3P0M3_PHAVU</name>
<organism evidence="1 2">
    <name type="scientific">Phaseolus vulgaris</name>
    <name type="common">Kidney bean</name>
    <name type="synonym">French bean</name>
    <dbReference type="NCBI Taxonomy" id="3885"/>
    <lineage>
        <taxon>Eukaryota</taxon>
        <taxon>Viridiplantae</taxon>
        <taxon>Streptophyta</taxon>
        <taxon>Embryophyta</taxon>
        <taxon>Tracheophyta</taxon>
        <taxon>Spermatophyta</taxon>
        <taxon>Magnoliopsida</taxon>
        <taxon>eudicotyledons</taxon>
        <taxon>Gunneridae</taxon>
        <taxon>Pentapetalae</taxon>
        <taxon>rosids</taxon>
        <taxon>fabids</taxon>
        <taxon>Fabales</taxon>
        <taxon>Fabaceae</taxon>
        <taxon>Papilionoideae</taxon>
        <taxon>50 kb inversion clade</taxon>
        <taxon>NPAAA clade</taxon>
        <taxon>indigoferoid/millettioid clade</taxon>
        <taxon>Phaseoleae</taxon>
        <taxon>Phaseolus</taxon>
    </lineage>
</organism>